<name>A0A1Y1UVM9_9FUNG</name>
<keyword evidence="5" id="KW-1185">Reference proteome</keyword>
<reference evidence="4 5" key="2">
    <citation type="submission" date="2016-08" db="EMBL/GenBank/DDBJ databases">
        <title>Pervasive Adenine N6-methylation of Active Genes in Fungi.</title>
        <authorList>
            <consortium name="DOE Joint Genome Institute"/>
            <person name="Mondo S.J."/>
            <person name="Dannebaum R.O."/>
            <person name="Kuo R.C."/>
            <person name="Labutti K."/>
            <person name="Haridas S."/>
            <person name="Kuo A."/>
            <person name="Salamov A."/>
            <person name="Ahrendt S.R."/>
            <person name="Lipzen A."/>
            <person name="Sullivan W."/>
            <person name="Andreopoulos W.B."/>
            <person name="Clum A."/>
            <person name="Lindquist E."/>
            <person name="Daum C."/>
            <person name="Ramamoorthy G.K."/>
            <person name="Gryganskyi A."/>
            <person name="Culley D."/>
            <person name="Magnuson J.K."/>
            <person name="James T.Y."/>
            <person name="O'Malley M.A."/>
            <person name="Stajich J.E."/>
            <person name="Spatafora J.W."/>
            <person name="Visel A."/>
            <person name="Grigoriev I.V."/>
        </authorList>
    </citation>
    <scope>NUCLEOTIDE SEQUENCE [LARGE SCALE GENOMIC DNA]</scope>
    <source>
        <strain evidence="5">finn</strain>
    </source>
</reference>
<dbReference type="STRING" id="1754191.A0A1Y1UVM9"/>
<reference evidence="4 5" key="1">
    <citation type="submission" date="2016-08" db="EMBL/GenBank/DDBJ databases">
        <title>Genomes of anaerobic fungi encode conserved fungal cellulosomes for biomass hydrolysis.</title>
        <authorList>
            <consortium name="DOE Joint Genome Institute"/>
            <person name="Haitjema C.H."/>
            <person name="Gilmore S.P."/>
            <person name="Henske J.K."/>
            <person name="Solomon K.V."/>
            <person name="De Groot R."/>
            <person name="Kuo A."/>
            <person name="Mondo S.J."/>
            <person name="Salamov A.A."/>
            <person name="Labutti K."/>
            <person name="Zhao Z."/>
            <person name="Chiniquy J."/>
            <person name="Barry K."/>
            <person name="Brewer H.M."/>
            <person name="Purvine S.O."/>
            <person name="Wright A.T."/>
            <person name="Boxma B."/>
            <person name="Van Alen T."/>
            <person name="Hackstein J.H."/>
            <person name="Baker S.E."/>
            <person name="Grigoriev I.V."/>
            <person name="O'Malley M.A."/>
        </authorList>
    </citation>
    <scope>NUCLEOTIDE SEQUENCE [LARGE SCALE GENOMIC DNA]</scope>
    <source>
        <strain evidence="5">finn</strain>
    </source>
</reference>
<gene>
    <name evidence="4" type="ORF">BCR36DRAFT_407220</name>
</gene>
<accession>A0A1Y1UVM9</accession>
<dbReference type="Proteomes" id="UP000193719">
    <property type="component" value="Unassembled WGS sequence"/>
</dbReference>
<dbReference type="PANTHER" id="PTHR22538:SF0">
    <property type="entry name" value="CILIA- AND FLAGELLA-ASSOCIATED PROTEIN 74"/>
    <property type="match status" value="1"/>
</dbReference>
<dbReference type="InterPro" id="IPR013783">
    <property type="entry name" value="Ig-like_fold"/>
</dbReference>
<feature type="region of interest" description="Disordered" evidence="2">
    <location>
        <begin position="1198"/>
        <end position="1225"/>
    </location>
</feature>
<evidence type="ECO:0000313" key="4">
    <source>
        <dbReference type="EMBL" id="ORX42057.1"/>
    </source>
</evidence>
<organism evidence="4 5">
    <name type="scientific">Piromyces finnis</name>
    <dbReference type="NCBI Taxonomy" id="1754191"/>
    <lineage>
        <taxon>Eukaryota</taxon>
        <taxon>Fungi</taxon>
        <taxon>Fungi incertae sedis</taxon>
        <taxon>Chytridiomycota</taxon>
        <taxon>Chytridiomycota incertae sedis</taxon>
        <taxon>Neocallimastigomycetes</taxon>
        <taxon>Neocallimastigales</taxon>
        <taxon>Neocallimastigaceae</taxon>
        <taxon>Piromyces</taxon>
    </lineage>
</organism>
<comment type="caution">
    <text evidence="4">The sequence shown here is derived from an EMBL/GenBank/DDBJ whole genome shotgun (WGS) entry which is preliminary data.</text>
</comment>
<dbReference type="Pfam" id="PF24771">
    <property type="entry name" value="Ig_CFAP74_1st"/>
    <property type="match status" value="1"/>
</dbReference>
<evidence type="ECO:0000256" key="1">
    <source>
        <dbReference type="SAM" id="Coils"/>
    </source>
</evidence>
<feature type="domain" description="CFAP74 fourth Ig-like" evidence="3">
    <location>
        <begin position="954"/>
        <end position="1048"/>
    </location>
</feature>
<dbReference type="EMBL" id="MCFH01000072">
    <property type="protein sequence ID" value="ORX42057.1"/>
    <property type="molecule type" value="Genomic_DNA"/>
</dbReference>
<dbReference type="Gene3D" id="2.60.40.10">
    <property type="entry name" value="Immunoglobulins"/>
    <property type="match status" value="2"/>
</dbReference>
<evidence type="ECO:0000259" key="3">
    <source>
        <dbReference type="Pfam" id="PF24798"/>
    </source>
</evidence>
<feature type="region of interest" description="Disordered" evidence="2">
    <location>
        <begin position="1797"/>
        <end position="1821"/>
    </location>
</feature>
<dbReference type="Pfam" id="PF24798">
    <property type="entry name" value="Ig-CFAP74_4th"/>
    <property type="match status" value="1"/>
</dbReference>
<protein>
    <recommendedName>
        <fullName evidence="3">CFAP74 fourth Ig-like domain-containing protein</fullName>
    </recommendedName>
</protein>
<dbReference type="InterPro" id="IPR056310">
    <property type="entry name" value="Ig-CFAP74_4th"/>
</dbReference>
<evidence type="ECO:0000256" key="2">
    <source>
        <dbReference type="SAM" id="MobiDB-lite"/>
    </source>
</evidence>
<evidence type="ECO:0000313" key="5">
    <source>
        <dbReference type="Proteomes" id="UP000193719"/>
    </source>
</evidence>
<feature type="coiled-coil region" evidence="1">
    <location>
        <begin position="138"/>
        <end position="221"/>
    </location>
</feature>
<proteinExistence type="predicted"/>
<keyword evidence="1" id="KW-0175">Coiled coil</keyword>
<feature type="compositionally biased region" description="Low complexity" evidence="2">
    <location>
        <begin position="1198"/>
        <end position="1210"/>
    </location>
</feature>
<dbReference type="OrthoDB" id="545169at2759"/>
<sequence>MDYVNNTIKLCEYAKQKVPDIDISNSFVDFEYNINHAYQLRVPMSRELREDIKYRNMYIEHKDKYKMLLLSKKIIDLLNEKRINIGLRLGISTLEYEKIKDLDYLTVELEKERLKEMLITSKRLSKMEHYKCLKLISNEKQKKRDEKEKKYLENLKNKSLEKRNNKKRKEAYMRVLKVKNQNKIENIKNEEQKNKEINRKLETLHLLNNEINQNKQNLKKTKYPLPEISKYEFQLNNPVKYIEARRFIINDNIKKNKIHQHLNSNNIINKIIDEEQKEIKDKNILKYTDVINNRKKDIYYSKLIEDHKEYLLDDDNIDTLTKNASYSKDKTITLENDTNGDKKKENYNDKNISFNIDGITKSCEKEIQISNLNDISKKQQNSLNFEKKGIKYHYDSDNTKTTKINSELNEIEKSDINKFNNNNKVERVHIPLPSVKEIKNETVNQLDKNIIPFSAKPSSLSFEDFESGKRYVKKVTLTNTSCRVNTFKLLPLPIEIASYFEVQYKLQGMMSAGMTCKIDIIFNCPNGFNENITNSSINFEAAYGGIFKIPINCCVKQCIPKIISINGKNLNKKLRDNSQLLNASSDDPNKKYASNQIINDNEIEIYFGKCISGGFINKIIEIGNIGAIETSYSIRPIESTEIFENNELNDNNNDEKLNSSNSFINNTYDLSKSEINITNDLVIKENTIEDNNLTNSINNIKNKTVQQNIVGNSSKEPLFSVIKNSNGQLIRDKNININIKYSPQYEPHSPSDNLINNVSLQFREDVKLFIIEFDNKSAKPIYIKCIGHALEVPMFIDNNVLDFKLCVAGSLYRNRVQIKNESNMALKFTVALANDKFYKANGNLLEDIDINIFKNMGLNITDQSQFYIKSLPSFIESFELSPQFAFAQPKEPFSIWFKIKIQKKISLKRDLIDEYFEIPVIITYIYGNVKCPIPILLKGRITSVGIKVEPNGLIDFKNISICEKGYFPIKITNNSLLPQKLYFQSKNPVLSVLNSQNKPIIKLKSREVIEVYLIFQPLETIKYNGSNMKIIGYTDHGLKFEIMCTGNGVQSALRLSENYIKLSTTSIGKVNTTYIGMIHNDGNNWKNSDNFKSQSMFDFKFGMPVLFKAQEIDLSKKLITDIPIENKNRIYNCIRITPQEGTLKPLDYEYLDISFFPSESDYNIEGGMSEDELKNIGTVHFEESNEKKVNMKKEGTINATSSNQAQSSNQKVIKNKKTPNKPISNNSISTITIPEKSPIVKNLDFIIPCKINQHKNFNIDLSKLKIPFGMKTDVNEKEYQQNDEFVIHLLVSTTITKPDLINDNKESKIFFGNVLLNSESIYDIPIKNESNEPKKINMKCLNPVGPFDLVCYLREIPPKSTFVAKILFRPIRPVLYKEICEFYTETSCIKLELNGTGIEPKVSIEPKNIEFNDIMLGEIGTQILTINNQTAIPIKYKVHDKEDSNEKIISNGTSNINFISPFHFNSYEGEVSSMDKIEISIKFSPDHESDNYYDFFFIEIIGIKEYQKIRVNGRCWQNSFYLSGFDHNSDLYIEDPVIPPLEVYANHNNPMSLTQNMKDNVIEEEPKKVSKTKDKKGETNPNEINDIIPLSLVSTFIHPRYKTLKFIWKISRSLSQKYNQTVYVLFTKEFNIVNGKVPSFVKTENKKIIPSEFSIKPYNNTFFVNNYGSVTVIPLDEVNNDSKRRFIIEPSSGSSENVGVKKISVKILDPVLNFWSNYFKEGIDLSNHINKNILKNPDFKFLTDDYQNLINNNKSKSILINDNNNTNLKSDQLDNKIENNQINNDETNNSTNINYISTNTQQNNPEVSSKPHSSAKGNQNTSTSVITLKTFNPETIETCYKVVLKGGIIWDIGSTFNCREPEKEPVEGYCNTYSRIWIIKFITELPENVEVVD</sequence>
<dbReference type="PANTHER" id="PTHR22538">
    <property type="entry name" value="CILIA- AND FLAGELLA-ASSOCIATED PROTEIN 74"/>
    <property type="match status" value="1"/>
</dbReference>
<feature type="compositionally biased region" description="Polar residues" evidence="2">
    <location>
        <begin position="1805"/>
        <end position="1821"/>
    </location>
</feature>